<dbReference type="SUPFAM" id="SSF55120">
    <property type="entry name" value="Pseudouridine synthase"/>
    <property type="match status" value="1"/>
</dbReference>
<dbReference type="EMBL" id="AEXO01000064">
    <property type="protein sequence ID" value="EGC86578.1"/>
    <property type="molecule type" value="Genomic_DNA"/>
</dbReference>
<keyword evidence="5" id="KW-1185">Reference proteome</keyword>
<evidence type="ECO:0000256" key="1">
    <source>
        <dbReference type="ARBA" id="ARBA00010876"/>
    </source>
</evidence>
<dbReference type="InterPro" id="IPR006145">
    <property type="entry name" value="PsdUridine_synth_RsuA/RluA"/>
</dbReference>
<evidence type="ECO:0000313" key="5">
    <source>
        <dbReference type="Proteomes" id="UP000003155"/>
    </source>
</evidence>
<dbReference type="Pfam" id="PF00849">
    <property type="entry name" value="PseudoU_synth_2"/>
    <property type="match status" value="1"/>
</dbReference>
<feature type="domain" description="Pseudouridine synthase RsuA/RluA-like" evidence="3">
    <location>
        <begin position="39"/>
        <end position="194"/>
    </location>
</feature>
<evidence type="ECO:0000313" key="4">
    <source>
        <dbReference type="EMBL" id="EGC86578.1"/>
    </source>
</evidence>
<organism evidence="4 5">
    <name type="scientific">Prevotella denticola CRIS 18C-A</name>
    <dbReference type="NCBI Taxonomy" id="944557"/>
    <lineage>
        <taxon>Bacteria</taxon>
        <taxon>Pseudomonadati</taxon>
        <taxon>Bacteroidota</taxon>
        <taxon>Bacteroidia</taxon>
        <taxon>Bacteroidales</taxon>
        <taxon>Prevotellaceae</taxon>
        <taxon>Prevotella</taxon>
    </lineage>
</organism>
<evidence type="ECO:0000259" key="3">
    <source>
        <dbReference type="Pfam" id="PF00849"/>
    </source>
</evidence>
<comment type="caution">
    <text evidence="4">The sequence shown here is derived from an EMBL/GenBank/DDBJ whole genome shotgun (WGS) entry which is preliminary data.</text>
</comment>
<dbReference type="GO" id="GO:0009982">
    <property type="term" value="F:pseudouridine synthase activity"/>
    <property type="evidence" value="ECO:0007669"/>
    <property type="project" value="InterPro"/>
</dbReference>
<dbReference type="GO" id="GO:0003723">
    <property type="term" value="F:RNA binding"/>
    <property type="evidence" value="ECO:0007669"/>
    <property type="project" value="InterPro"/>
</dbReference>
<protein>
    <submittedName>
        <fullName evidence="4">Pseudouridine synthase, RluA family</fullName>
        <ecNumber evidence="4">5.4.99.-</ecNumber>
    </submittedName>
</protein>
<dbReference type="AlphaFoldDB" id="F0H6S6"/>
<dbReference type="InterPro" id="IPR050188">
    <property type="entry name" value="RluA_PseudoU_synthase"/>
</dbReference>
<proteinExistence type="inferred from homology"/>
<reference evidence="4 5" key="1">
    <citation type="submission" date="2011-02" db="EMBL/GenBank/DDBJ databases">
        <authorList>
            <person name="Durkin A.S."/>
            <person name="Madupu R."/>
            <person name="Torralba M."/>
            <person name="Gillis M."/>
            <person name="Methe B."/>
            <person name="Sutton G."/>
            <person name="Nelson K.E."/>
        </authorList>
    </citation>
    <scope>NUCLEOTIDE SEQUENCE [LARGE SCALE GENOMIC DNA]</scope>
    <source>
        <strain evidence="4 5">CRIS 18C-A</strain>
    </source>
</reference>
<dbReference type="Proteomes" id="UP000003155">
    <property type="component" value="Unassembled WGS sequence"/>
</dbReference>
<dbReference type="GO" id="GO:0140098">
    <property type="term" value="F:catalytic activity, acting on RNA"/>
    <property type="evidence" value="ECO:0007669"/>
    <property type="project" value="UniProtKB-ARBA"/>
</dbReference>
<sequence length="255" mass="29436">MGLRCLAEIPFRQASFPEGGRGDFFFPYYTMQVLYEDNHIIIVYKEAGEIVQGDKSGDEPLSETVRRWIKEKYQKPGNVFLGIVHRLDRPVSGLVIFAKTSKALARLNNMFRNGEVHKTYWAIVTRPPFEPEATLTDWLVRNERQNKSYAYNHQVPTSKKSILHYKIINRSDRYTLLEINLMTGRHHQIRCQLSNMDCPIKGDLKYGAPRSNPDGSISLLSHRVEFVHPVSKENIRIESPLPDDTLWHAIGNVQD</sequence>
<dbReference type="EC" id="5.4.99.-" evidence="4"/>
<name>F0H6S6_9BACT</name>
<dbReference type="GO" id="GO:0001522">
    <property type="term" value="P:pseudouridine synthesis"/>
    <property type="evidence" value="ECO:0007669"/>
    <property type="project" value="InterPro"/>
</dbReference>
<dbReference type="CDD" id="cd02869">
    <property type="entry name" value="PseudoU_synth_RluA_like"/>
    <property type="match status" value="1"/>
</dbReference>
<dbReference type="InterPro" id="IPR020103">
    <property type="entry name" value="PsdUridine_synth_cat_dom_sf"/>
</dbReference>
<comment type="similarity">
    <text evidence="1">Belongs to the pseudouridine synthase RluA family.</text>
</comment>
<keyword evidence="2 4" id="KW-0413">Isomerase</keyword>
<accession>F0H6S6</accession>
<evidence type="ECO:0000256" key="2">
    <source>
        <dbReference type="ARBA" id="ARBA00023235"/>
    </source>
</evidence>
<dbReference type="PROSITE" id="PS01129">
    <property type="entry name" value="PSI_RLU"/>
    <property type="match status" value="1"/>
</dbReference>
<dbReference type="PANTHER" id="PTHR21600:SF83">
    <property type="entry name" value="PSEUDOURIDYLATE SYNTHASE RPUSD4, MITOCHONDRIAL"/>
    <property type="match status" value="1"/>
</dbReference>
<dbReference type="GO" id="GO:0006396">
    <property type="term" value="P:RNA processing"/>
    <property type="evidence" value="ECO:0007669"/>
    <property type="project" value="UniProtKB-ARBA"/>
</dbReference>
<dbReference type="PANTHER" id="PTHR21600">
    <property type="entry name" value="MITOCHONDRIAL RNA PSEUDOURIDINE SYNTHASE"/>
    <property type="match status" value="1"/>
</dbReference>
<dbReference type="InterPro" id="IPR006224">
    <property type="entry name" value="PsdUridine_synth_RluA-like_CS"/>
</dbReference>
<gene>
    <name evidence="4" type="ORF">HMPREF9303_1894</name>
</gene>
<dbReference type="Gene3D" id="3.30.2350.10">
    <property type="entry name" value="Pseudouridine synthase"/>
    <property type="match status" value="1"/>
</dbReference>